<dbReference type="RefSeq" id="WP_208601505.1">
    <property type="nucleotide sequence ID" value="NZ_FCNX02000003.1"/>
</dbReference>
<organism evidence="1 2">
    <name type="scientific">Caballeronia fortuita</name>
    <dbReference type="NCBI Taxonomy" id="1777138"/>
    <lineage>
        <taxon>Bacteria</taxon>
        <taxon>Pseudomonadati</taxon>
        <taxon>Pseudomonadota</taxon>
        <taxon>Betaproteobacteria</taxon>
        <taxon>Burkholderiales</taxon>
        <taxon>Burkholderiaceae</taxon>
        <taxon>Caballeronia</taxon>
    </lineage>
</organism>
<comment type="caution">
    <text evidence="1">The sequence shown here is derived from an EMBL/GenBank/DDBJ whole genome shotgun (WGS) entry which is preliminary data.</text>
</comment>
<dbReference type="Proteomes" id="UP000054903">
    <property type="component" value="Unassembled WGS sequence"/>
</dbReference>
<dbReference type="AlphaFoldDB" id="A0A158A7T9"/>
<accession>A0A158A7T9</accession>
<protein>
    <submittedName>
        <fullName evidence="1">Uncharacterized protein</fullName>
    </submittedName>
</protein>
<dbReference type="EMBL" id="FCNX02000003">
    <property type="protein sequence ID" value="SAK53779.1"/>
    <property type="molecule type" value="Genomic_DNA"/>
</dbReference>
<sequence>MASSPLLGPENSEDGRQSRLYRALPTLHRTEPNLFWVHSMAPRVFRDAAETGYVMPSRCSFFKRDLIYLFYGRPAYRFGYDGSMRAGQWAPCVIVFRPTIESFSVQSHPFDTGAFLSGRYEQWIPREYDVADFELPSSCGAPAQCIQAFYGSNRNYWVGDGRKAAAYRGGELERVVLADMISDRAGAHADNRRLAIEMALATKVPIDREHVLALVVPDTLKDAPYVLPYSFAKNIPVFSYRLYEGATVMEHQVHIEEAVRHVHELNGAI</sequence>
<reference evidence="1" key="1">
    <citation type="submission" date="2016-01" db="EMBL/GenBank/DDBJ databases">
        <authorList>
            <person name="Peeters C."/>
        </authorList>
    </citation>
    <scope>NUCLEOTIDE SEQUENCE</scope>
    <source>
        <strain evidence="1">LMG 29320</strain>
    </source>
</reference>
<evidence type="ECO:0000313" key="1">
    <source>
        <dbReference type="EMBL" id="SAK53779.1"/>
    </source>
</evidence>
<name>A0A158A7T9_9BURK</name>
<keyword evidence="2" id="KW-1185">Reference proteome</keyword>
<evidence type="ECO:0000313" key="2">
    <source>
        <dbReference type="Proteomes" id="UP000054903"/>
    </source>
</evidence>
<proteinExistence type="predicted"/>
<gene>
    <name evidence="1" type="ORF">AWB77_01465</name>
</gene>